<dbReference type="KEGG" id="pbt:ING2E5B_1109"/>
<accession>A0A098C0B8</accession>
<sequence>MLQTYYENNDKFLIAVDCIIFGFQDKELNVLLTRRPVEPLKNEWSLMGGFMENGESLDQAAEKILFRYTSHKDIYMEQVGAYGDVDRDSGGRVVSVAYYALVNAENFNTSRAKKYDAKWLSVSKLPKLVFDHNKMVEDAIKLLQYKASNQPIVFKFFDEKFTLTELQDLYEAIYQMQLDKRNFRKKLSNMNLLDKLDEKDKVNSRRGAYYYTFNKERYEKFIEEGNRFSL</sequence>
<dbReference type="Gene3D" id="3.90.79.10">
    <property type="entry name" value="Nucleoside Triphosphate Pyrophosphohydrolase"/>
    <property type="match status" value="1"/>
</dbReference>
<protein>
    <submittedName>
        <fullName evidence="3">Uncharacterized protein</fullName>
    </submittedName>
</protein>
<dbReference type="STRING" id="1562970.ING2E5B_1109"/>
<dbReference type="PATRIC" id="fig|1562970.3.peg.1097"/>
<feature type="domain" description="NrtR DNA-binding winged helix" evidence="2">
    <location>
        <begin position="153"/>
        <end position="213"/>
    </location>
</feature>
<dbReference type="InterPro" id="IPR015797">
    <property type="entry name" value="NUDIX_hydrolase-like_dom_sf"/>
</dbReference>
<reference evidence="3 4" key="1">
    <citation type="submission" date="2014-08" db="EMBL/GenBank/DDBJ databases">
        <authorList>
            <person name="Wibberg D."/>
        </authorList>
    </citation>
    <scope>NUCLEOTIDE SEQUENCE [LARGE SCALE GENOMIC DNA]</scope>
    <source>
        <strain evidence="4">ING2-E5B</strain>
    </source>
</reference>
<dbReference type="EMBL" id="LN515532">
    <property type="protein sequence ID" value="CEA15861.1"/>
    <property type="molecule type" value="Genomic_DNA"/>
</dbReference>
<feature type="domain" description="Nudix hydrolase" evidence="1">
    <location>
        <begin position="13"/>
        <end position="137"/>
    </location>
</feature>
<name>A0A098C0B8_9BACT</name>
<dbReference type="InterPro" id="IPR000086">
    <property type="entry name" value="NUDIX_hydrolase_dom"/>
</dbReference>
<dbReference type="AlphaFoldDB" id="A0A098C0B8"/>
<evidence type="ECO:0000313" key="4">
    <source>
        <dbReference type="Proteomes" id="UP000032417"/>
    </source>
</evidence>
<dbReference type="CDD" id="cd18873">
    <property type="entry name" value="NUDIX_NadM_like"/>
    <property type="match status" value="1"/>
</dbReference>
<dbReference type="SUPFAM" id="SSF46785">
    <property type="entry name" value="Winged helix' DNA-binding domain"/>
    <property type="match status" value="1"/>
</dbReference>
<dbReference type="OrthoDB" id="9786141at2"/>
<dbReference type="HOGENOM" id="CLU_037162_3_1_10"/>
<dbReference type="InterPro" id="IPR036390">
    <property type="entry name" value="WH_DNA-bd_sf"/>
</dbReference>
<dbReference type="Pfam" id="PF21906">
    <property type="entry name" value="WHD_NrtR"/>
    <property type="match status" value="1"/>
</dbReference>
<dbReference type="InterPro" id="IPR054105">
    <property type="entry name" value="WHD_NrtR"/>
</dbReference>
<dbReference type="PANTHER" id="PTHR43736:SF4">
    <property type="entry name" value="SLR1690 PROTEIN"/>
    <property type="match status" value="1"/>
</dbReference>
<dbReference type="InterPro" id="IPR036388">
    <property type="entry name" value="WH-like_DNA-bd_sf"/>
</dbReference>
<evidence type="ECO:0000259" key="1">
    <source>
        <dbReference type="Pfam" id="PF00293"/>
    </source>
</evidence>
<dbReference type="Pfam" id="PF00293">
    <property type="entry name" value="NUDIX"/>
    <property type="match status" value="1"/>
</dbReference>
<gene>
    <name evidence="3" type="ORF">ING2E5B_1109</name>
</gene>
<evidence type="ECO:0000313" key="3">
    <source>
        <dbReference type="EMBL" id="CEA15861.1"/>
    </source>
</evidence>
<organism evidence="3 4">
    <name type="scientific">Fermentimonas caenicola</name>
    <dbReference type="NCBI Taxonomy" id="1562970"/>
    <lineage>
        <taxon>Bacteria</taxon>
        <taxon>Pseudomonadati</taxon>
        <taxon>Bacteroidota</taxon>
        <taxon>Bacteroidia</taxon>
        <taxon>Bacteroidales</taxon>
        <taxon>Dysgonomonadaceae</taxon>
        <taxon>Fermentimonas</taxon>
    </lineage>
</organism>
<dbReference type="Gene3D" id="1.10.10.10">
    <property type="entry name" value="Winged helix-like DNA-binding domain superfamily/Winged helix DNA-binding domain"/>
    <property type="match status" value="1"/>
</dbReference>
<dbReference type="Proteomes" id="UP000032417">
    <property type="component" value="Chromosome 1"/>
</dbReference>
<keyword evidence="4" id="KW-1185">Reference proteome</keyword>
<proteinExistence type="predicted"/>
<evidence type="ECO:0000259" key="2">
    <source>
        <dbReference type="Pfam" id="PF21906"/>
    </source>
</evidence>
<dbReference type="SUPFAM" id="SSF55811">
    <property type="entry name" value="Nudix"/>
    <property type="match status" value="1"/>
</dbReference>
<dbReference type="PANTHER" id="PTHR43736">
    <property type="entry name" value="ADP-RIBOSE PYROPHOSPHATASE"/>
    <property type="match status" value="1"/>
</dbReference>